<keyword evidence="2" id="KW-1185">Reference proteome</keyword>
<sequence>MVLDMITCIIAGNSYVCFKDKNHFLTVGYVYPYNISLSFFQEVGGEHMSVVMNVDLSTRPASV</sequence>
<gene>
    <name evidence="1" type="ORF">PCAMFM013_S024g000064</name>
</gene>
<evidence type="ECO:0000313" key="2">
    <source>
        <dbReference type="Proteomes" id="UP000053732"/>
    </source>
</evidence>
<accession>A0A0G4PN46</accession>
<proteinExistence type="predicted"/>
<reference evidence="1 2" key="1">
    <citation type="journal article" date="2014" name="Nat. Commun.">
        <title>Multiple recent horizontal transfers of a large genomic region in cheese making fungi.</title>
        <authorList>
            <person name="Cheeseman K."/>
            <person name="Ropars J."/>
            <person name="Renault P."/>
            <person name="Dupont J."/>
            <person name="Gouzy J."/>
            <person name="Branca A."/>
            <person name="Abraham A.L."/>
            <person name="Ceppi M."/>
            <person name="Conseiller E."/>
            <person name="Debuchy R."/>
            <person name="Malagnac F."/>
            <person name="Goarin A."/>
            <person name="Silar P."/>
            <person name="Lacoste S."/>
            <person name="Sallet E."/>
            <person name="Bensimon A."/>
            <person name="Giraud T."/>
            <person name="Brygoo Y."/>
        </authorList>
    </citation>
    <scope>NUCLEOTIDE SEQUENCE [LARGE SCALE GENOMIC DNA]</scope>
    <source>
        <strain evidence="2">FM 013</strain>
    </source>
</reference>
<evidence type="ECO:0000313" key="1">
    <source>
        <dbReference type="EMBL" id="CRL27809.1"/>
    </source>
</evidence>
<dbReference type="EMBL" id="HG793157">
    <property type="protein sequence ID" value="CRL27809.1"/>
    <property type="molecule type" value="Genomic_DNA"/>
</dbReference>
<protein>
    <submittedName>
        <fullName evidence="1">Str. FM013</fullName>
    </submittedName>
</protein>
<organism evidence="1 2">
    <name type="scientific">Penicillium camemberti (strain FM 013)</name>
    <dbReference type="NCBI Taxonomy" id="1429867"/>
    <lineage>
        <taxon>Eukaryota</taxon>
        <taxon>Fungi</taxon>
        <taxon>Dikarya</taxon>
        <taxon>Ascomycota</taxon>
        <taxon>Pezizomycotina</taxon>
        <taxon>Eurotiomycetes</taxon>
        <taxon>Eurotiomycetidae</taxon>
        <taxon>Eurotiales</taxon>
        <taxon>Aspergillaceae</taxon>
        <taxon>Penicillium</taxon>
    </lineage>
</organism>
<dbReference type="AlphaFoldDB" id="A0A0G4PN46"/>
<name>A0A0G4PN46_PENC3</name>
<dbReference type="Proteomes" id="UP000053732">
    <property type="component" value="Unassembled WGS sequence"/>
</dbReference>